<dbReference type="InterPro" id="IPR027383">
    <property type="entry name" value="Znf_put"/>
</dbReference>
<evidence type="ECO:0000313" key="6">
    <source>
        <dbReference type="Proteomes" id="UP000221394"/>
    </source>
</evidence>
<protein>
    <submittedName>
        <fullName evidence="5">Putative zinc finger protein</fullName>
    </submittedName>
</protein>
<proteinExistence type="predicted"/>
<keyword evidence="6" id="KW-1185">Reference proteome</keyword>
<gene>
    <name evidence="5" type="ORF">ATL41_0850</name>
</gene>
<dbReference type="InterPro" id="IPR041916">
    <property type="entry name" value="Anti_sigma_zinc_sf"/>
</dbReference>
<accession>A0A2A9EC71</accession>
<evidence type="ECO:0000256" key="1">
    <source>
        <dbReference type="ARBA" id="ARBA00023015"/>
    </source>
</evidence>
<keyword evidence="1" id="KW-0805">Transcription regulation</keyword>
<reference evidence="5 6" key="1">
    <citation type="submission" date="2017-10" db="EMBL/GenBank/DDBJ databases">
        <title>Sequencing the genomes of 1000 actinobacteria strains.</title>
        <authorList>
            <person name="Klenk H.-P."/>
        </authorList>
    </citation>
    <scope>NUCLEOTIDE SEQUENCE [LARGE SCALE GENOMIC DNA]</scope>
    <source>
        <strain evidence="5 6">DSM 21574</strain>
    </source>
</reference>
<sequence length="336" mass="34668">MSMPTGPGHYGEWISAHLDGELSRAQDARLQVHLLQCAACSDALAAEREARRLLLAATEAEPSAALTQRLLALACAEAPERAADQVPVAKRSADGRRRCPAELRTLRPGESPTFPALTGDLRSRRSLVAAVVVGVVGLGLGAGGLAALGAPPRVVPSAHRAEALTTLARTVGSGSPVASAGLSSGASIGGASSVDPAESDPTLARLRAEGWYVPRLVEGADVVAHRIDGDGRLELEVATSDGVVVLREQVGLLDTDALAGAVAVDAGGHTVHLLSQTPWHVAWQAGDLVLEAYCAEPNQLAERIVEAPDADVAAPVAVGRRIARGWENIMTVVAGR</sequence>
<keyword evidence="3" id="KW-0472">Membrane</keyword>
<comment type="caution">
    <text evidence="5">The sequence shown here is derived from an EMBL/GenBank/DDBJ whole genome shotgun (WGS) entry which is preliminary data.</text>
</comment>
<keyword evidence="3" id="KW-1133">Transmembrane helix</keyword>
<dbReference type="OrthoDB" id="3743969at2"/>
<feature type="transmembrane region" description="Helical" evidence="3">
    <location>
        <begin position="127"/>
        <end position="150"/>
    </location>
</feature>
<dbReference type="Gene3D" id="1.10.10.1320">
    <property type="entry name" value="Anti-sigma factor, zinc-finger domain"/>
    <property type="match status" value="1"/>
</dbReference>
<keyword evidence="3" id="KW-0812">Transmembrane</keyword>
<evidence type="ECO:0000313" key="5">
    <source>
        <dbReference type="EMBL" id="PFG36141.1"/>
    </source>
</evidence>
<name>A0A2A9EC71_9MICO</name>
<organism evidence="5 6">
    <name type="scientific">Flavimobilis soli</name>
    <dbReference type="NCBI Taxonomy" id="442709"/>
    <lineage>
        <taxon>Bacteria</taxon>
        <taxon>Bacillati</taxon>
        <taxon>Actinomycetota</taxon>
        <taxon>Actinomycetes</taxon>
        <taxon>Micrococcales</taxon>
        <taxon>Jonesiaceae</taxon>
        <taxon>Flavimobilis</taxon>
    </lineage>
</organism>
<keyword evidence="2" id="KW-0804">Transcription</keyword>
<evidence type="ECO:0000256" key="3">
    <source>
        <dbReference type="SAM" id="Phobius"/>
    </source>
</evidence>
<feature type="domain" description="Putative zinc-finger" evidence="4">
    <location>
        <begin position="12"/>
        <end position="40"/>
    </location>
</feature>
<evidence type="ECO:0000256" key="2">
    <source>
        <dbReference type="ARBA" id="ARBA00023163"/>
    </source>
</evidence>
<dbReference type="Pfam" id="PF13490">
    <property type="entry name" value="zf-HC2"/>
    <property type="match status" value="1"/>
</dbReference>
<evidence type="ECO:0000259" key="4">
    <source>
        <dbReference type="Pfam" id="PF13490"/>
    </source>
</evidence>
<dbReference type="EMBL" id="PDJH01000001">
    <property type="protein sequence ID" value="PFG36141.1"/>
    <property type="molecule type" value="Genomic_DNA"/>
</dbReference>
<dbReference type="Proteomes" id="UP000221394">
    <property type="component" value="Unassembled WGS sequence"/>
</dbReference>
<dbReference type="RefSeq" id="WP_098457353.1">
    <property type="nucleotide sequence ID" value="NZ_PDJH01000001.1"/>
</dbReference>
<dbReference type="AlphaFoldDB" id="A0A2A9EC71"/>